<dbReference type="HOGENOM" id="CLU_044237_1_1_0"/>
<keyword evidence="1" id="KW-0808">Transferase</keyword>
<keyword evidence="4" id="KW-0067">ATP-binding</keyword>
<reference evidence="8" key="2">
    <citation type="submission" date="2011-01" db="EMBL/GenBank/DDBJ databases">
        <title>The complete genome of Deinococcus maricopensis DSM 21211.</title>
        <authorList>
            <consortium name="US DOE Joint Genome Institute (JGI-PGF)"/>
            <person name="Lucas S."/>
            <person name="Copeland A."/>
            <person name="Lapidus A."/>
            <person name="Goodwin L."/>
            <person name="Pitluck S."/>
            <person name="Kyrpides N."/>
            <person name="Mavromatis K."/>
            <person name="Pagani I."/>
            <person name="Ivanova N."/>
            <person name="Ovchinnikova G."/>
            <person name="Zeytun A."/>
            <person name="Detter J.C."/>
            <person name="Han C."/>
            <person name="Land M."/>
            <person name="Hauser L."/>
            <person name="Markowitz V."/>
            <person name="Cheng J.-F."/>
            <person name="Hugenholtz P."/>
            <person name="Woyke T."/>
            <person name="Wu D."/>
            <person name="Pukall R."/>
            <person name="Gehrich-Schroeter G."/>
            <person name="Brambilla E."/>
            <person name="Klenk H.-P."/>
            <person name="Eisen J.A."/>
        </authorList>
    </citation>
    <scope>NUCLEOTIDE SEQUENCE [LARGE SCALE GENOMIC DNA]</scope>
    <source>
        <strain evidence="8">DSM 21211 / LMG 22137 / NRRL B-23946 / LB-34</strain>
    </source>
</reference>
<dbReference type="RefSeq" id="WP_013556174.1">
    <property type="nucleotide sequence ID" value="NC_014958.1"/>
</dbReference>
<keyword evidence="8" id="KW-1185">Reference proteome</keyword>
<gene>
    <name evidence="7" type="ordered locus">Deima_1016</name>
</gene>
<keyword evidence="2" id="KW-0547">Nucleotide-binding</keyword>
<dbReference type="KEGG" id="dmr:Deima_1016"/>
<dbReference type="STRING" id="709986.Deima_1016"/>
<dbReference type="PANTHER" id="PTHR41299:SF1">
    <property type="entry name" value="THIAMINE PYROPHOSPHOKINASE"/>
    <property type="match status" value="1"/>
</dbReference>
<dbReference type="EMBL" id="CP002454">
    <property type="protein sequence ID" value="ADV66669.1"/>
    <property type="molecule type" value="Genomic_DNA"/>
</dbReference>
<dbReference type="GO" id="GO:0009229">
    <property type="term" value="P:thiamine diphosphate biosynthetic process"/>
    <property type="evidence" value="ECO:0007669"/>
    <property type="project" value="InterPro"/>
</dbReference>
<dbReference type="GO" id="GO:0005524">
    <property type="term" value="F:ATP binding"/>
    <property type="evidence" value="ECO:0007669"/>
    <property type="project" value="UniProtKB-KW"/>
</dbReference>
<dbReference type="InterPro" id="IPR007373">
    <property type="entry name" value="Thiamin_PyroPKinase_B1-bd"/>
</dbReference>
<dbReference type="Pfam" id="PF04263">
    <property type="entry name" value="TPK_catalytic"/>
    <property type="match status" value="1"/>
</dbReference>
<protein>
    <recommendedName>
        <fullName evidence="5">Thiamine diphosphokinase</fullName>
        <ecNumber evidence="5">2.7.6.2</ecNumber>
    </recommendedName>
</protein>
<proteinExistence type="predicted"/>
<evidence type="ECO:0000256" key="1">
    <source>
        <dbReference type="ARBA" id="ARBA00022679"/>
    </source>
</evidence>
<evidence type="ECO:0000313" key="7">
    <source>
        <dbReference type="EMBL" id="ADV66669.1"/>
    </source>
</evidence>
<dbReference type="NCBIfam" id="TIGR01378">
    <property type="entry name" value="thi_PPkinase"/>
    <property type="match status" value="1"/>
</dbReference>
<dbReference type="GO" id="GO:0030975">
    <property type="term" value="F:thiamine binding"/>
    <property type="evidence" value="ECO:0007669"/>
    <property type="project" value="InterPro"/>
</dbReference>
<dbReference type="SMART" id="SM00983">
    <property type="entry name" value="TPK_B1_binding"/>
    <property type="match status" value="1"/>
</dbReference>
<dbReference type="Gene3D" id="3.40.50.10240">
    <property type="entry name" value="Thiamin pyrophosphokinase, catalytic domain"/>
    <property type="match status" value="1"/>
</dbReference>
<evidence type="ECO:0000256" key="4">
    <source>
        <dbReference type="ARBA" id="ARBA00022840"/>
    </source>
</evidence>
<dbReference type="Pfam" id="PF04265">
    <property type="entry name" value="TPK_B1_binding"/>
    <property type="match status" value="1"/>
</dbReference>
<dbReference type="InterPro" id="IPR007371">
    <property type="entry name" value="TPK_catalytic"/>
</dbReference>
<evidence type="ECO:0000256" key="3">
    <source>
        <dbReference type="ARBA" id="ARBA00022777"/>
    </source>
</evidence>
<dbReference type="GO" id="GO:0006772">
    <property type="term" value="P:thiamine metabolic process"/>
    <property type="evidence" value="ECO:0007669"/>
    <property type="project" value="UniProtKB-UniRule"/>
</dbReference>
<dbReference type="InterPro" id="IPR036759">
    <property type="entry name" value="TPK_catalytic_sf"/>
</dbReference>
<keyword evidence="3 7" id="KW-0418">Kinase</keyword>
<sequence length="214" mass="22254">MIAWVLVGGRVRVTPEVARVRAERPPALVVAADGGARHAGALGVQVDAWVGDFDSSAGVDLNVPREVHPRAKDLTDAELAVQVARARGATSAVVWGAFGGRFDHALALALTAVRASAAGFPIALHSGDESGVPLLPGAPVQVRSRVGQVLSVVALDDLSGLTLSGVRWPLQRADVPCGSGWTLSNEAHADAVRAQVQRGRALLLQRWDDVGVVP</sequence>
<feature type="domain" description="Thiamin pyrophosphokinase thiamin-binding" evidence="6">
    <location>
        <begin position="131"/>
        <end position="202"/>
    </location>
</feature>
<dbReference type="SUPFAM" id="SSF63999">
    <property type="entry name" value="Thiamin pyrophosphokinase, catalytic domain"/>
    <property type="match status" value="1"/>
</dbReference>
<dbReference type="eggNOG" id="COG1564">
    <property type="taxonomic scope" value="Bacteria"/>
</dbReference>
<dbReference type="GO" id="GO:0004788">
    <property type="term" value="F:thiamine diphosphokinase activity"/>
    <property type="evidence" value="ECO:0007669"/>
    <property type="project" value="UniProtKB-UniRule"/>
</dbReference>
<dbReference type="Proteomes" id="UP000008635">
    <property type="component" value="Chromosome"/>
</dbReference>
<evidence type="ECO:0000256" key="2">
    <source>
        <dbReference type="ARBA" id="ARBA00022741"/>
    </source>
</evidence>
<evidence type="ECO:0000259" key="6">
    <source>
        <dbReference type="SMART" id="SM00983"/>
    </source>
</evidence>
<dbReference type="EC" id="2.7.6.2" evidence="5"/>
<dbReference type="GO" id="GO:0016301">
    <property type="term" value="F:kinase activity"/>
    <property type="evidence" value="ECO:0007669"/>
    <property type="project" value="UniProtKB-KW"/>
</dbReference>
<accession>E8U6I0</accession>
<name>E8U6I0_DEIML</name>
<reference evidence="7 8" key="1">
    <citation type="journal article" date="2011" name="Stand. Genomic Sci.">
        <title>Complete genome sequence of Deinococcus maricopensis type strain (LB-34).</title>
        <authorList>
            <person name="Pukall R."/>
            <person name="Zeytun A."/>
            <person name="Lucas S."/>
            <person name="Lapidus A."/>
            <person name="Hammon N."/>
            <person name="Deshpande S."/>
            <person name="Nolan M."/>
            <person name="Cheng J.F."/>
            <person name="Pitluck S."/>
            <person name="Liolios K."/>
            <person name="Pagani I."/>
            <person name="Mikhailova N."/>
            <person name="Ivanova N."/>
            <person name="Mavromatis K."/>
            <person name="Pati A."/>
            <person name="Tapia R."/>
            <person name="Han C."/>
            <person name="Goodwin L."/>
            <person name="Chen A."/>
            <person name="Palaniappan K."/>
            <person name="Land M."/>
            <person name="Hauser L."/>
            <person name="Chang Y.J."/>
            <person name="Jeffries C.D."/>
            <person name="Brambilla E.M."/>
            <person name="Rohde M."/>
            <person name="Goker M."/>
            <person name="Detter J.C."/>
            <person name="Woyke T."/>
            <person name="Bristow J."/>
            <person name="Eisen J.A."/>
            <person name="Markowitz V."/>
            <person name="Hugenholtz P."/>
            <person name="Kyrpides N.C."/>
            <person name="Klenk H.P."/>
        </authorList>
    </citation>
    <scope>NUCLEOTIDE SEQUENCE [LARGE SCALE GENOMIC DNA]</scope>
    <source>
        <strain evidence="8">DSM 21211 / LMG 22137 / NRRL B-23946 / LB-34</strain>
    </source>
</reference>
<dbReference type="AlphaFoldDB" id="E8U6I0"/>
<evidence type="ECO:0000256" key="5">
    <source>
        <dbReference type="NCBIfam" id="TIGR01378"/>
    </source>
</evidence>
<dbReference type="InterPro" id="IPR006282">
    <property type="entry name" value="Thi_PPkinase"/>
</dbReference>
<dbReference type="OrthoDB" id="1678571at2"/>
<dbReference type="InterPro" id="IPR053149">
    <property type="entry name" value="TPK"/>
</dbReference>
<dbReference type="CDD" id="cd07995">
    <property type="entry name" value="TPK"/>
    <property type="match status" value="1"/>
</dbReference>
<dbReference type="PANTHER" id="PTHR41299">
    <property type="entry name" value="THIAMINE PYROPHOSPHOKINASE"/>
    <property type="match status" value="1"/>
</dbReference>
<organism evidence="7 8">
    <name type="scientific">Deinococcus maricopensis (strain DSM 21211 / LMG 22137 / NRRL B-23946 / LB-34)</name>
    <dbReference type="NCBI Taxonomy" id="709986"/>
    <lineage>
        <taxon>Bacteria</taxon>
        <taxon>Thermotogati</taxon>
        <taxon>Deinococcota</taxon>
        <taxon>Deinococci</taxon>
        <taxon>Deinococcales</taxon>
        <taxon>Deinococcaceae</taxon>
        <taxon>Deinococcus</taxon>
    </lineage>
</organism>
<evidence type="ECO:0000313" key="8">
    <source>
        <dbReference type="Proteomes" id="UP000008635"/>
    </source>
</evidence>